<evidence type="ECO:0000313" key="7">
    <source>
        <dbReference type="Proteomes" id="UP000002043"/>
    </source>
</evidence>
<dbReference type="HOGENOM" id="CLU_120836_2_1_0"/>
<evidence type="ECO:0000313" key="6">
    <source>
        <dbReference type="EMBL" id="ADC88648.1"/>
    </source>
</evidence>
<dbReference type="InterPro" id="IPR010160">
    <property type="entry name" value="CRISPR-assoc_prot_Cmr5"/>
</dbReference>
<name>D3SNB1_THEAH</name>
<evidence type="ECO:0000256" key="3">
    <source>
        <dbReference type="ARBA" id="ARBA00022490"/>
    </source>
</evidence>
<dbReference type="GO" id="GO:0051607">
    <property type="term" value="P:defense response to virus"/>
    <property type="evidence" value="ECO:0007669"/>
    <property type="project" value="UniProtKB-KW"/>
</dbReference>
<keyword evidence="4" id="KW-0051">Antiviral defense</keyword>
<comment type="similarity">
    <text evidence="2">Belongs to the CRISPR system Cmr5 family.</text>
</comment>
<dbReference type="Pfam" id="PF09701">
    <property type="entry name" value="Cas_Cmr5"/>
    <property type="match status" value="1"/>
</dbReference>
<evidence type="ECO:0000256" key="2">
    <source>
        <dbReference type="ARBA" id="ARBA00006161"/>
    </source>
</evidence>
<dbReference type="SUPFAM" id="SSF158568">
    <property type="entry name" value="AF1862-like"/>
    <property type="match status" value="1"/>
</dbReference>
<dbReference type="GO" id="GO:0005737">
    <property type="term" value="C:cytoplasm"/>
    <property type="evidence" value="ECO:0007669"/>
    <property type="project" value="UniProtKB-SubCell"/>
</dbReference>
<keyword evidence="7" id="KW-1185">Reference proteome</keyword>
<dbReference type="KEGG" id="tal:Thal_0010"/>
<comment type="subcellular location">
    <subcellularLocation>
        <location evidence="1">Cytoplasm</location>
    </subcellularLocation>
</comment>
<sequence length="127" mass="14947">MMAVKNLEQERMRIAYESVMRVKGENFESKYSILAKRLPAMISHNGLLTTLAFLKSKGKDEHKRLIEDICKYLSHRFGNEIRSYKELISMLFQADTTMYLFYTREVLSFAVWLKRIAEGELKSEREG</sequence>
<dbReference type="Gene3D" id="1.10.520.30">
    <property type="entry name" value="AF1862-like domain"/>
    <property type="match status" value="1"/>
</dbReference>
<evidence type="ECO:0000256" key="4">
    <source>
        <dbReference type="ARBA" id="ARBA00023118"/>
    </source>
</evidence>
<protein>
    <recommendedName>
        <fullName evidence="5">CRISPR type III-B/RAMP module-associated protein Cmr5</fullName>
    </recommendedName>
</protein>
<keyword evidence="3" id="KW-0963">Cytoplasm</keyword>
<dbReference type="AlphaFoldDB" id="D3SNB1"/>
<dbReference type="Proteomes" id="UP000002043">
    <property type="component" value="Chromosome"/>
</dbReference>
<reference evidence="7" key="1">
    <citation type="journal article" date="2010" name="Stand. Genomic Sci.">
        <title>Complete genome sequence of Thermocrinis albus type strain (HI 11/12T).</title>
        <authorList>
            <person name="Wirth R."/>
            <person name="Sikorski J."/>
            <person name="Brambilla E."/>
            <person name="Misra M."/>
            <person name="Lapidus A."/>
            <person name="Copeland A."/>
            <person name="Nolan M."/>
            <person name="Lucas S."/>
            <person name="Chen F."/>
            <person name="Tice H."/>
            <person name="Cheng J.F."/>
            <person name="Han C."/>
            <person name="Detter J.C."/>
            <person name="Tapia R."/>
            <person name="Bruce D."/>
            <person name="Goodwin L."/>
            <person name="Pitluck S."/>
            <person name="Pati A."/>
            <person name="Anderson I."/>
            <person name="Ivanova N."/>
            <person name="Mavromatis K."/>
            <person name="Mikhailova N."/>
            <person name="Chen A."/>
            <person name="Palaniappan K."/>
            <person name="Bilek Y."/>
            <person name="Hader T."/>
            <person name="Land M."/>
            <person name="Hauser L."/>
            <person name="Chang Y.J."/>
            <person name="Jeffries C.D."/>
            <person name="Tindall B.J."/>
            <person name="Rohde M."/>
            <person name="Goker M."/>
            <person name="Bristow J."/>
            <person name="Eisen J.A."/>
            <person name="Markowitz V."/>
            <person name="Hugenholtz P."/>
            <person name="Kyrpides N.C."/>
            <person name="Klenk H.P."/>
        </authorList>
    </citation>
    <scope>NUCLEOTIDE SEQUENCE [LARGE SCALE GENOMIC DNA]</scope>
    <source>
        <strain evidence="7">DSM 14484 / JCM 11386 / HI 11/12</strain>
    </source>
</reference>
<dbReference type="EMBL" id="CP001931">
    <property type="protein sequence ID" value="ADC88648.1"/>
    <property type="molecule type" value="Genomic_DNA"/>
</dbReference>
<gene>
    <name evidence="6" type="ordered locus">Thal_0010</name>
</gene>
<evidence type="ECO:0000256" key="5">
    <source>
        <dbReference type="ARBA" id="ARBA00030001"/>
    </source>
</evidence>
<evidence type="ECO:0000256" key="1">
    <source>
        <dbReference type="ARBA" id="ARBA00004496"/>
    </source>
</evidence>
<accession>D3SNB1</accession>
<proteinExistence type="inferred from homology"/>
<dbReference type="NCBIfam" id="TIGR01881">
    <property type="entry name" value="cas_Cmr5"/>
    <property type="match status" value="1"/>
</dbReference>
<dbReference type="eggNOG" id="COG3337">
    <property type="taxonomic scope" value="Bacteria"/>
</dbReference>
<organism evidence="6 7">
    <name type="scientific">Thermocrinis albus (strain DSM 14484 / JCM 11386 / HI 11/12)</name>
    <dbReference type="NCBI Taxonomy" id="638303"/>
    <lineage>
        <taxon>Bacteria</taxon>
        <taxon>Pseudomonadati</taxon>
        <taxon>Aquificota</taxon>
        <taxon>Aquificia</taxon>
        <taxon>Aquificales</taxon>
        <taxon>Aquificaceae</taxon>
        <taxon>Thermocrinis</taxon>
    </lineage>
</organism>
<dbReference type="OrthoDB" id="1716617at2"/>
<dbReference type="InterPro" id="IPR023101">
    <property type="entry name" value="AF1862-like_dom_sf"/>
</dbReference>
<dbReference type="RefSeq" id="WP_012991055.1">
    <property type="nucleotide sequence ID" value="NC_013894.1"/>
</dbReference>
<dbReference type="STRING" id="638303.Thal_0010"/>